<dbReference type="RefSeq" id="WP_135347302.1">
    <property type="nucleotide sequence ID" value="NZ_SRJD01000002.1"/>
</dbReference>
<dbReference type="Gene3D" id="3.40.50.300">
    <property type="entry name" value="P-loop containing nucleotide triphosphate hydrolases"/>
    <property type="match status" value="1"/>
</dbReference>
<dbReference type="InterPro" id="IPR050153">
    <property type="entry name" value="Metal_Ion_Import_ABC"/>
</dbReference>
<dbReference type="SMART" id="SM00382">
    <property type="entry name" value="AAA"/>
    <property type="match status" value="1"/>
</dbReference>
<evidence type="ECO:0000313" key="6">
    <source>
        <dbReference type="Proteomes" id="UP000298347"/>
    </source>
</evidence>
<evidence type="ECO:0000259" key="4">
    <source>
        <dbReference type="PROSITE" id="PS50893"/>
    </source>
</evidence>
<dbReference type="AlphaFoldDB" id="A0A4Z0GSK0"/>
<dbReference type="PROSITE" id="PS50893">
    <property type="entry name" value="ABC_TRANSPORTER_2"/>
    <property type="match status" value="1"/>
</dbReference>
<feature type="domain" description="ABC transporter" evidence="4">
    <location>
        <begin position="3"/>
        <end position="238"/>
    </location>
</feature>
<dbReference type="OrthoDB" id="9806726at2"/>
<dbReference type="InterPro" id="IPR003593">
    <property type="entry name" value="AAA+_ATPase"/>
</dbReference>
<accession>A0A4Z0GSK0</accession>
<evidence type="ECO:0000256" key="2">
    <source>
        <dbReference type="ARBA" id="ARBA00022741"/>
    </source>
</evidence>
<reference evidence="5 6" key="1">
    <citation type="journal article" date="2015" name="Int. J. Syst. Evol. Microbiol.">
        <title>Sporolactobacillus shoreae sp. nov. and Sporolactobacillus spathodeae sp. nov., two spore-forming lactic acid bacteria isolated from tree barks in Thailand.</title>
        <authorList>
            <person name="Thamacharoensuk T."/>
            <person name="Kitahara M."/>
            <person name="Ohkuma M."/>
            <person name="Thongchul N."/>
            <person name="Tanasupawat S."/>
        </authorList>
    </citation>
    <scope>NUCLEOTIDE SEQUENCE [LARGE SCALE GENOMIC DNA]</scope>
    <source>
        <strain evidence="5 6">BK92</strain>
    </source>
</reference>
<dbReference type="PANTHER" id="PTHR42734:SF19">
    <property type="entry name" value="IRON COMPOUNDS ABC TRANSPORTER, ATP-BINDING PROTEIN"/>
    <property type="match status" value="1"/>
</dbReference>
<comment type="caution">
    <text evidence="5">The sequence shown here is derived from an EMBL/GenBank/DDBJ whole genome shotgun (WGS) entry which is preliminary data.</text>
</comment>
<dbReference type="PANTHER" id="PTHR42734">
    <property type="entry name" value="METAL TRANSPORT SYSTEM ATP-BINDING PROTEIN TM_0124-RELATED"/>
    <property type="match status" value="1"/>
</dbReference>
<dbReference type="FunFam" id="3.40.50.300:FF:000134">
    <property type="entry name" value="Iron-enterobactin ABC transporter ATP-binding protein"/>
    <property type="match status" value="1"/>
</dbReference>
<evidence type="ECO:0000313" key="5">
    <source>
        <dbReference type="EMBL" id="TGA99907.1"/>
    </source>
</evidence>
<keyword evidence="3 5" id="KW-0067">ATP-binding</keyword>
<keyword evidence="6" id="KW-1185">Reference proteome</keyword>
<evidence type="ECO:0000256" key="1">
    <source>
        <dbReference type="ARBA" id="ARBA00022448"/>
    </source>
</evidence>
<dbReference type="Pfam" id="PF00005">
    <property type="entry name" value="ABC_tran"/>
    <property type="match status" value="1"/>
</dbReference>
<dbReference type="SUPFAM" id="SSF52540">
    <property type="entry name" value="P-loop containing nucleoside triphosphate hydrolases"/>
    <property type="match status" value="1"/>
</dbReference>
<keyword evidence="1" id="KW-0813">Transport</keyword>
<dbReference type="InterPro" id="IPR003439">
    <property type="entry name" value="ABC_transporter-like_ATP-bd"/>
</dbReference>
<sequence>MILNLDRVSCGYGSKVIVEGLSLNVKAGDILCILGPNGAGKTTLFKTILGFLKLKSGEISIDHQDIRTLSRKKLAQMIGYVPQSHTATFPFTVKDVVIMGRTAYLGTLVSPGKEDARIAERNLELLGIGYLKDQIYSEISGGERQMVLIARALTQDPELLIMDEPTSNLDFGNQVRVLRQIVNLSKRGLGIIMTSHFPDHAFLCSTKVVLMQKNRMFKIGTADQIVTEENLKEAYGISVKIISTTDESGQNVKSCVPLLGS</sequence>
<dbReference type="GO" id="GO:0016887">
    <property type="term" value="F:ATP hydrolysis activity"/>
    <property type="evidence" value="ECO:0007669"/>
    <property type="project" value="InterPro"/>
</dbReference>
<protein>
    <submittedName>
        <fullName evidence="5">ABC transporter ATP-binding protein</fullName>
    </submittedName>
</protein>
<dbReference type="Proteomes" id="UP000298347">
    <property type="component" value="Unassembled WGS sequence"/>
</dbReference>
<organism evidence="5 6">
    <name type="scientific">Sporolactobacillus shoreae</name>
    <dbReference type="NCBI Taxonomy" id="1465501"/>
    <lineage>
        <taxon>Bacteria</taxon>
        <taxon>Bacillati</taxon>
        <taxon>Bacillota</taxon>
        <taxon>Bacilli</taxon>
        <taxon>Bacillales</taxon>
        <taxon>Sporolactobacillaceae</taxon>
        <taxon>Sporolactobacillus</taxon>
    </lineage>
</organism>
<dbReference type="InterPro" id="IPR027417">
    <property type="entry name" value="P-loop_NTPase"/>
</dbReference>
<evidence type="ECO:0000256" key="3">
    <source>
        <dbReference type="ARBA" id="ARBA00022840"/>
    </source>
</evidence>
<dbReference type="PROSITE" id="PS00211">
    <property type="entry name" value="ABC_TRANSPORTER_1"/>
    <property type="match status" value="1"/>
</dbReference>
<proteinExistence type="predicted"/>
<dbReference type="InterPro" id="IPR017871">
    <property type="entry name" value="ABC_transporter-like_CS"/>
</dbReference>
<dbReference type="EMBL" id="SRJD01000002">
    <property type="protein sequence ID" value="TGA99907.1"/>
    <property type="molecule type" value="Genomic_DNA"/>
</dbReference>
<keyword evidence="2" id="KW-0547">Nucleotide-binding</keyword>
<name>A0A4Z0GSK0_9BACL</name>
<gene>
    <name evidence="5" type="ORF">E4665_02870</name>
</gene>
<dbReference type="CDD" id="cd03214">
    <property type="entry name" value="ABC_Iron-Siderophores_B12_Hemin"/>
    <property type="match status" value="1"/>
</dbReference>
<dbReference type="GO" id="GO:0005524">
    <property type="term" value="F:ATP binding"/>
    <property type="evidence" value="ECO:0007669"/>
    <property type="project" value="UniProtKB-KW"/>
</dbReference>